<dbReference type="EMBL" id="AAXD02000018">
    <property type="protein sequence ID" value="EDN83979.1"/>
    <property type="molecule type" value="Genomic_DNA"/>
</dbReference>
<gene>
    <name evidence="1" type="ORF">BIFADO_00911</name>
</gene>
<reference evidence="1 2" key="1">
    <citation type="submission" date="2007-04" db="EMBL/GenBank/DDBJ databases">
        <authorList>
            <person name="Fulton L."/>
            <person name="Clifton S."/>
            <person name="Fulton B."/>
            <person name="Xu J."/>
            <person name="Minx P."/>
            <person name="Pepin K.H."/>
            <person name="Johnson M."/>
            <person name="Thiruvilangam P."/>
            <person name="Bhonagiri V."/>
            <person name="Nash W.E."/>
            <person name="Mardis E.R."/>
            <person name="Wilson R.K."/>
        </authorList>
    </citation>
    <scope>NUCLEOTIDE SEQUENCE [LARGE SCALE GENOMIC DNA]</scope>
    <source>
        <strain evidence="1 2">L2-32</strain>
    </source>
</reference>
<comment type="caution">
    <text evidence="1">The sequence shown here is derived from an EMBL/GenBank/DDBJ whole genome shotgun (WGS) entry which is preliminary data.</text>
</comment>
<dbReference type="Proteomes" id="UP000003773">
    <property type="component" value="Unassembled WGS sequence"/>
</dbReference>
<proteinExistence type="predicted"/>
<reference evidence="1 2" key="2">
    <citation type="submission" date="2007-05" db="EMBL/GenBank/DDBJ databases">
        <title>Draft genome sequence of Bifidobacterium adolescentis (L2-32).</title>
        <authorList>
            <person name="Sudarsanam P."/>
            <person name="Ley R."/>
            <person name="Guruge J."/>
            <person name="Turnbaugh P.J."/>
            <person name="Mahowald M."/>
            <person name="Liep D."/>
            <person name="Gordon J."/>
        </authorList>
    </citation>
    <scope>NUCLEOTIDE SEQUENCE [LARGE SCALE GENOMIC DNA]</scope>
    <source>
        <strain evidence="1 2">L2-32</strain>
    </source>
</reference>
<organism evidence="1 2">
    <name type="scientific">Bifidobacterium adolescentis L2-32</name>
    <dbReference type="NCBI Taxonomy" id="411481"/>
    <lineage>
        <taxon>Bacteria</taxon>
        <taxon>Bacillati</taxon>
        <taxon>Actinomycetota</taxon>
        <taxon>Actinomycetes</taxon>
        <taxon>Bifidobacteriales</taxon>
        <taxon>Bifidobacteriaceae</taxon>
        <taxon>Bifidobacterium</taxon>
    </lineage>
</organism>
<name>A7A4Z5_BIFAD</name>
<dbReference type="HOGENOM" id="CLU_2582627_0_0_11"/>
<sequence>MLLVLRSPFDRSIRKRSIKCIGGSWRSSLPHIALRCARNQLQASQKSTENKESLLRIREGGSCARDRIRTCDLLIRSQLL</sequence>
<accession>A7A4Z5</accession>
<dbReference type="AlphaFoldDB" id="A7A4Z5"/>
<evidence type="ECO:0000313" key="2">
    <source>
        <dbReference type="Proteomes" id="UP000003773"/>
    </source>
</evidence>
<protein>
    <submittedName>
        <fullName evidence="1">Uncharacterized protein</fullName>
    </submittedName>
</protein>
<evidence type="ECO:0000313" key="1">
    <source>
        <dbReference type="EMBL" id="EDN83979.1"/>
    </source>
</evidence>
<dbReference type="AntiFam" id="ANF00012">
    <property type="entry name" value="tRNA translation"/>
</dbReference>